<dbReference type="InterPro" id="IPR029016">
    <property type="entry name" value="GAF-like_dom_sf"/>
</dbReference>
<comment type="caution">
    <text evidence="12">The sequence shown here is derived from an EMBL/GenBank/DDBJ whole genome shotgun (WGS) entry which is preliminary data.</text>
</comment>
<evidence type="ECO:0000256" key="4">
    <source>
        <dbReference type="ARBA" id="ARBA00022543"/>
    </source>
</evidence>
<dbReference type="GO" id="GO:0006355">
    <property type="term" value="P:regulation of DNA-templated transcription"/>
    <property type="evidence" value="ECO:0007669"/>
    <property type="project" value="InterPro"/>
</dbReference>
<dbReference type="InterPro" id="IPR005467">
    <property type="entry name" value="His_kinase_dom"/>
</dbReference>
<name>A0A840E8D6_9BACT</name>
<keyword evidence="5" id="KW-0716">Sensory transduction</keyword>
<dbReference type="GO" id="GO:0000156">
    <property type="term" value="F:phosphorelay response regulator activity"/>
    <property type="evidence" value="ECO:0007669"/>
    <property type="project" value="TreeGrafter"/>
</dbReference>
<dbReference type="Pfam" id="PF01590">
    <property type="entry name" value="GAF"/>
    <property type="match status" value="1"/>
</dbReference>
<dbReference type="InterPro" id="IPR036890">
    <property type="entry name" value="HATPase_C_sf"/>
</dbReference>
<dbReference type="Proteomes" id="UP000576209">
    <property type="component" value="Unassembled WGS sequence"/>
</dbReference>
<dbReference type="InterPro" id="IPR050351">
    <property type="entry name" value="BphY/WalK/GraS-like"/>
</dbReference>
<dbReference type="GO" id="GO:0009881">
    <property type="term" value="F:photoreceptor activity"/>
    <property type="evidence" value="ECO:0007669"/>
    <property type="project" value="UniProtKB-KW"/>
</dbReference>
<dbReference type="SMART" id="SM00065">
    <property type="entry name" value="GAF"/>
    <property type="match status" value="1"/>
</dbReference>
<evidence type="ECO:0000313" key="12">
    <source>
        <dbReference type="EMBL" id="MBB4080193.1"/>
    </source>
</evidence>
<dbReference type="Pfam" id="PF00360">
    <property type="entry name" value="PHY"/>
    <property type="match status" value="1"/>
</dbReference>
<dbReference type="PRINTS" id="PR01033">
    <property type="entry name" value="PHYTOCHROME"/>
</dbReference>
<dbReference type="AlphaFoldDB" id="A0A840E8D6"/>
<evidence type="ECO:0000256" key="8">
    <source>
        <dbReference type="ARBA" id="ARBA00022991"/>
    </source>
</evidence>
<dbReference type="SMART" id="SM00388">
    <property type="entry name" value="HisKA"/>
    <property type="match status" value="1"/>
</dbReference>
<dbReference type="PROSITE" id="PS50046">
    <property type="entry name" value="PHYTOCHROME_2"/>
    <property type="match status" value="1"/>
</dbReference>
<dbReference type="Gene3D" id="3.30.565.10">
    <property type="entry name" value="Histidine kinase-like ATPase, C-terminal domain"/>
    <property type="match status" value="1"/>
</dbReference>
<keyword evidence="9" id="KW-0675">Receptor</keyword>
<dbReference type="InterPro" id="IPR036097">
    <property type="entry name" value="HisK_dim/P_sf"/>
</dbReference>
<feature type="domain" description="Phytochrome chromophore attachment site" evidence="10">
    <location>
        <begin position="159"/>
        <end position="318"/>
    </location>
</feature>
<dbReference type="PANTHER" id="PTHR42878">
    <property type="entry name" value="TWO-COMPONENT HISTIDINE KINASE"/>
    <property type="match status" value="1"/>
</dbReference>
<comment type="similarity">
    <text evidence="2">In the N-terminal section; belongs to the phytochrome family.</text>
</comment>
<dbReference type="InterPro" id="IPR003018">
    <property type="entry name" value="GAF"/>
</dbReference>
<keyword evidence="6" id="KW-0808">Transferase</keyword>
<keyword evidence="13" id="KW-1185">Reference proteome</keyword>
<evidence type="ECO:0000259" key="10">
    <source>
        <dbReference type="PROSITE" id="PS50046"/>
    </source>
</evidence>
<dbReference type="Pfam" id="PF02518">
    <property type="entry name" value="HATPase_c"/>
    <property type="match status" value="1"/>
</dbReference>
<dbReference type="InterPro" id="IPR013515">
    <property type="entry name" value="Phytochrome_cen-reg"/>
</dbReference>
<reference evidence="12 13" key="1">
    <citation type="submission" date="2020-08" db="EMBL/GenBank/DDBJ databases">
        <title>Genomic Encyclopedia of Type Strains, Phase IV (KMG-IV): sequencing the most valuable type-strain genomes for metagenomic binning, comparative biology and taxonomic classification.</title>
        <authorList>
            <person name="Goeker M."/>
        </authorList>
    </citation>
    <scope>NUCLEOTIDE SEQUENCE [LARGE SCALE GENOMIC DNA]</scope>
    <source>
        <strain evidence="12 13">DSM 105137</strain>
    </source>
</reference>
<evidence type="ECO:0000256" key="1">
    <source>
        <dbReference type="ARBA" id="ARBA00000085"/>
    </source>
</evidence>
<dbReference type="PROSITE" id="PS50109">
    <property type="entry name" value="HIS_KIN"/>
    <property type="match status" value="1"/>
</dbReference>
<gene>
    <name evidence="12" type="ORF">GGR28_002823</name>
</gene>
<dbReference type="EMBL" id="JACIFF010000007">
    <property type="protein sequence ID" value="MBB4080193.1"/>
    <property type="molecule type" value="Genomic_DNA"/>
</dbReference>
<dbReference type="GO" id="GO:0030295">
    <property type="term" value="F:protein kinase activator activity"/>
    <property type="evidence" value="ECO:0007669"/>
    <property type="project" value="TreeGrafter"/>
</dbReference>
<dbReference type="InterPro" id="IPR013654">
    <property type="entry name" value="PAS_2"/>
</dbReference>
<keyword evidence="7 12" id="KW-0418">Kinase</keyword>
<dbReference type="InterPro" id="IPR003661">
    <property type="entry name" value="HisK_dim/P_dom"/>
</dbReference>
<dbReference type="RefSeq" id="WP_183496429.1">
    <property type="nucleotide sequence ID" value="NZ_JACIFF010000007.1"/>
</dbReference>
<dbReference type="Gene3D" id="1.10.287.130">
    <property type="match status" value="1"/>
</dbReference>
<protein>
    <recommendedName>
        <fullName evidence="3">histidine kinase</fullName>
        <ecNumber evidence="3">2.7.13.3</ecNumber>
    </recommendedName>
</protein>
<proteinExistence type="inferred from homology"/>
<dbReference type="SMART" id="SM00387">
    <property type="entry name" value="HATPase_c"/>
    <property type="match status" value="1"/>
</dbReference>
<evidence type="ECO:0000256" key="7">
    <source>
        <dbReference type="ARBA" id="ARBA00022777"/>
    </source>
</evidence>
<evidence type="ECO:0000313" key="13">
    <source>
        <dbReference type="Proteomes" id="UP000576209"/>
    </source>
</evidence>
<dbReference type="GO" id="GO:0009584">
    <property type="term" value="P:detection of visible light"/>
    <property type="evidence" value="ECO:0007669"/>
    <property type="project" value="InterPro"/>
</dbReference>
<dbReference type="SUPFAM" id="SSF47384">
    <property type="entry name" value="Homodimeric domain of signal transducing histidine kinase"/>
    <property type="match status" value="1"/>
</dbReference>
<dbReference type="Gene3D" id="3.30.450.40">
    <property type="match status" value="1"/>
</dbReference>
<accession>A0A840E8D6</accession>
<evidence type="ECO:0000256" key="2">
    <source>
        <dbReference type="ARBA" id="ARBA00006402"/>
    </source>
</evidence>
<sequence length="784" mass="88557">MHLQNDPVANSVREVYPYRVDLENCENEPLRHIRVVQSFACLIAVDSDTLIVRHVSENTDRFLGLHWEEIIDRPLSSIFNRDLTEQLSIGLGRENGFESLNPIQTLFTVNGQQLLKNVIVHREGNRLLLEIENSADDFRTSGYQQILARAVARIQNINNHNRLFTETAAILRQLTGYDRVMVYRFDKNYNGEVIAESLNKDKNLEPFHGLFYPHTDIPKQARELYLKNRVRLISDITVPPSNIRSSPQAEEKYLDLSMAGSRGVSPIHLEYLGYMGVNNSLSVAIILGDKLWGLFALHHYSPKTVDYGLRNLLLFLGQIFSGHLSMQAAGSYREKTLTRNLVRLALGEHISKTRDIFTGLTEGSYTLMNIFAETSGAAISFEGRVETMGETPPTDAIQKLTNWVTNNGVDHDSLIYTSDSIGKEYKPFQSYCDYAAGVLIIYLNPDHADWICWFRPGLSRKITWGGKPEKELIVSEQGTRRLGPRRSFERYVETVDGCSAPWDQGEIDTAYTLRITIINSMIQHYSEVKQTNERLKKAYEDLETFSYTVSHDLRAPLRAINGYAEILEEEYGQRMDDEARTLIGGIQRGVDQMNTFITDILELSRVGTGGLKLSPVDVSPLANEIVAELRPLYARTPDLEIRVVKDLPPVVADRRLLRQLYTNLVSNALKYMEPTEDGRFAVEIGCRPPTGSGPLVYTVSNSGSGIEEEYLETIFQMFSRLSSNSQTEGTGVGLAIVERITSRHNGKVWVTNDGLGVTFNFYLSPENANDYVTSGKDWPFLKPA</sequence>
<evidence type="ECO:0000256" key="9">
    <source>
        <dbReference type="ARBA" id="ARBA00023170"/>
    </source>
</evidence>
<dbReference type="GO" id="GO:0000155">
    <property type="term" value="F:phosphorelay sensor kinase activity"/>
    <property type="evidence" value="ECO:0007669"/>
    <property type="project" value="InterPro"/>
</dbReference>
<comment type="catalytic activity">
    <reaction evidence="1">
        <text>ATP + protein L-histidine = ADP + protein N-phospho-L-histidine.</text>
        <dbReference type="EC" id="2.7.13.3"/>
    </reaction>
</comment>
<dbReference type="PANTHER" id="PTHR42878:SF15">
    <property type="entry name" value="BACTERIOPHYTOCHROME"/>
    <property type="match status" value="1"/>
</dbReference>
<evidence type="ECO:0000256" key="3">
    <source>
        <dbReference type="ARBA" id="ARBA00012438"/>
    </source>
</evidence>
<dbReference type="CDD" id="cd00082">
    <property type="entry name" value="HisKA"/>
    <property type="match status" value="1"/>
</dbReference>
<keyword evidence="4" id="KW-0600">Photoreceptor protein</keyword>
<dbReference type="InterPro" id="IPR001294">
    <property type="entry name" value="Phytochrome"/>
</dbReference>
<evidence type="ECO:0000256" key="5">
    <source>
        <dbReference type="ARBA" id="ARBA00022606"/>
    </source>
</evidence>
<keyword evidence="8" id="KW-0157">Chromophore</keyword>
<dbReference type="InterPro" id="IPR016132">
    <property type="entry name" value="Phyto_chromo_attachment"/>
</dbReference>
<feature type="domain" description="Histidine kinase" evidence="11">
    <location>
        <begin position="548"/>
        <end position="767"/>
    </location>
</feature>
<evidence type="ECO:0000259" key="11">
    <source>
        <dbReference type="PROSITE" id="PS50109"/>
    </source>
</evidence>
<dbReference type="Pfam" id="PF00512">
    <property type="entry name" value="HisKA"/>
    <property type="match status" value="1"/>
</dbReference>
<dbReference type="Pfam" id="PF08446">
    <property type="entry name" value="PAS_2"/>
    <property type="match status" value="1"/>
</dbReference>
<dbReference type="SUPFAM" id="SSF55874">
    <property type="entry name" value="ATPase domain of HSP90 chaperone/DNA topoisomerase II/histidine kinase"/>
    <property type="match status" value="1"/>
</dbReference>
<dbReference type="Gene3D" id="3.30.450.20">
    <property type="entry name" value="PAS domain"/>
    <property type="match status" value="1"/>
</dbReference>
<dbReference type="InterPro" id="IPR035965">
    <property type="entry name" value="PAS-like_dom_sf"/>
</dbReference>
<dbReference type="GO" id="GO:0007234">
    <property type="term" value="P:osmosensory signaling via phosphorelay pathway"/>
    <property type="evidence" value="ECO:0007669"/>
    <property type="project" value="TreeGrafter"/>
</dbReference>
<evidence type="ECO:0000256" key="6">
    <source>
        <dbReference type="ARBA" id="ARBA00022679"/>
    </source>
</evidence>
<dbReference type="SUPFAM" id="SSF55785">
    <property type="entry name" value="PYP-like sensor domain (PAS domain)"/>
    <property type="match status" value="1"/>
</dbReference>
<dbReference type="InterPro" id="IPR003594">
    <property type="entry name" value="HATPase_dom"/>
</dbReference>
<dbReference type="SUPFAM" id="SSF55781">
    <property type="entry name" value="GAF domain-like"/>
    <property type="match status" value="2"/>
</dbReference>
<dbReference type="InterPro" id="IPR043150">
    <property type="entry name" value="Phytochrome_PHY_sf"/>
</dbReference>
<dbReference type="EC" id="2.7.13.3" evidence="3"/>
<organism evidence="12 13">
    <name type="scientific">Neolewinella aquimaris</name>
    <dbReference type="NCBI Taxonomy" id="1835722"/>
    <lineage>
        <taxon>Bacteria</taxon>
        <taxon>Pseudomonadati</taxon>
        <taxon>Bacteroidota</taxon>
        <taxon>Saprospiria</taxon>
        <taxon>Saprospirales</taxon>
        <taxon>Lewinellaceae</taxon>
        <taxon>Neolewinella</taxon>
    </lineage>
</organism>
<dbReference type="Gene3D" id="3.30.450.270">
    <property type="match status" value="1"/>
</dbReference>